<sequence>MLASRASLPKSSEISSEEEDHLIRSTKKVKEMEHVVPDKHMVDHSPTVASGNLGEIAGKGTAVTREEGQPRSFKQVLLNARQNEKAFDSDLENLFSDEDLLSDGEGDEEIEVQAEWEQMNPDIPKVTLPRTLIRKIRRPWKDCLIVRLLGRNIGFKVLCNRVRNMWGLQGDFEVVDLGVGFFLFKFEMKQDFGKVVSDCPWILMDHYLTVRKWEADFKPSAAKECSTAVWVRFPQLPIEYYNEKVLFQIAKLIDKPLKVDLNTATSTRGRYARVCVEIDLSQPLKSKFAIVKYIYTIEYEHLHLFCFSCGRVGHRADTCRFSSILIITGQAKIPVTNEGDNTRSNMQTTGLETQQNAQQINGSAIGNGSSNFGPWMLVAWKPNRNTQGRKTNSGAEPKGGNRFEPLVEGTSSEGLEGQMGGFKYNQGFPNRRVQEKECQRQISSKNIGPAQAPAVPVMSQIEKAVLLVDASSDRQDMQGNTIAVMIDNAGTCSSAKPDAMEISKSPIHVPTLGQSPYTTQPNNNPLPTSSQPQPHFPFLTNLKEKPPDHLSLHPPSLPYGDPRDCSPPNEVQPCEPITQTRERSNSPSRRRMVDQGSLATSRTELEESHGAHTTPGSAGSVESNHGRLS</sequence>
<proteinExistence type="predicted"/>
<dbReference type="EMBL" id="CM045772">
    <property type="protein sequence ID" value="KAI7984912.1"/>
    <property type="molecule type" value="Genomic_DNA"/>
</dbReference>
<evidence type="ECO:0000313" key="2">
    <source>
        <dbReference type="Proteomes" id="UP001060215"/>
    </source>
</evidence>
<comment type="caution">
    <text evidence="1">The sequence shown here is derived from an EMBL/GenBank/DDBJ whole genome shotgun (WGS) entry which is preliminary data.</text>
</comment>
<reference evidence="1 2" key="1">
    <citation type="journal article" date="2022" name="Plant J.">
        <title>Chromosome-level genome of Camellia lanceoleosa provides a valuable resource for understanding genome evolution and self-incompatibility.</title>
        <authorList>
            <person name="Gong W."/>
            <person name="Xiao S."/>
            <person name="Wang L."/>
            <person name="Liao Z."/>
            <person name="Chang Y."/>
            <person name="Mo W."/>
            <person name="Hu G."/>
            <person name="Li W."/>
            <person name="Zhao G."/>
            <person name="Zhu H."/>
            <person name="Hu X."/>
            <person name="Ji K."/>
            <person name="Xiang X."/>
            <person name="Song Q."/>
            <person name="Yuan D."/>
            <person name="Jin S."/>
            <person name="Zhang L."/>
        </authorList>
    </citation>
    <scope>NUCLEOTIDE SEQUENCE [LARGE SCALE GENOMIC DNA]</scope>
    <source>
        <strain evidence="1">SQ_2022a</strain>
    </source>
</reference>
<keyword evidence="2" id="KW-1185">Reference proteome</keyword>
<protein>
    <submittedName>
        <fullName evidence="1">Uncharacterized protein</fullName>
    </submittedName>
</protein>
<dbReference type="Proteomes" id="UP001060215">
    <property type="component" value="Chromosome 15"/>
</dbReference>
<evidence type="ECO:0000313" key="1">
    <source>
        <dbReference type="EMBL" id="KAI7984912.1"/>
    </source>
</evidence>
<gene>
    <name evidence="1" type="ORF">LOK49_LG14G01354</name>
</gene>
<accession>A0ACC0F8D6</accession>
<name>A0ACC0F8D6_9ERIC</name>
<organism evidence="1 2">
    <name type="scientific">Camellia lanceoleosa</name>
    <dbReference type="NCBI Taxonomy" id="1840588"/>
    <lineage>
        <taxon>Eukaryota</taxon>
        <taxon>Viridiplantae</taxon>
        <taxon>Streptophyta</taxon>
        <taxon>Embryophyta</taxon>
        <taxon>Tracheophyta</taxon>
        <taxon>Spermatophyta</taxon>
        <taxon>Magnoliopsida</taxon>
        <taxon>eudicotyledons</taxon>
        <taxon>Gunneridae</taxon>
        <taxon>Pentapetalae</taxon>
        <taxon>asterids</taxon>
        <taxon>Ericales</taxon>
        <taxon>Theaceae</taxon>
        <taxon>Camellia</taxon>
    </lineage>
</organism>